<keyword evidence="7 9" id="KW-0862">Zinc</keyword>
<evidence type="ECO:0000313" key="13">
    <source>
        <dbReference type="EMBL" id="RPB06850.1"/>
    </source>
</evidence>
<keyword evidence="14" id="KW-1185">Reference proteome</keyword>
<dbReference type="GO" id="GO:0002376">
    <property type="term" value="P:immune system process"/>
    <property type="evidence" value="ECO:0007669"/>
    <property type="project" value="UniProtKB-KW"/>
</dbReference>
<dbReference type="InParanoid" id="A0A3N4K8K0"/>
<evidence type="ECO:0000313" key="14">
    <source>
        <dbReference type="Proteomes" id="UP000277580"/>
    </source>
</evidence>
<dbReference type="Pfam" id="PF13086">
    <property type="entry name" value="AAA_11"/>
    <property type="match status" value="1"/>
</dbReference>
<evidence type="ECO:0000256" key="1">
    <source>
        <dbReference type="ARBA" id="ARBA00004496"/>
    </source>
</evidence>
<dbReference type="SUPFAM" id="SSF52540">
    <property type="entry name" value="P-loop containing nucleoside triphosphate hydrolases"/>
    <property type="match status" value="1"/>
</dbReference>
<feature type="domain" description="RZ-type" evidence="12">
    <location>
        <begin position="1943"/>
        <end position="2018"/>
    </location>
</feature>
<keyword evidence="6" id="KW-0067">ATP-binding</keyword>
<dbReference type="SUPFAM" id="SSF90229">
    <property type="entry name" value="CCCH zinc finger"/>
    <property type="match status" value="1"/>
</dbReference>
<evidence type="ECO:0000256" key="8">
    <source>
        <dbReference type="ARBA" id="ARBA00022859"/>
    </source>
</evidence>
<evidence type="ECO:0000256" key="4">
    <source>
        <dbReference type="ARBA" id="ARBA00022737"/>
    </source>
</evidence>
<dbReference type="SMART" id="SM00438">
    <property type="entry name" value="ZnF_NFX"/>
    <property type="match status" value="5"/>
</dbReference>
<dbReference type="PROSITE" id="PS50103">
    <property type="entry name" value="ZF_C3H1"/>
    <property type="match status" value="2"/>
</dbReference>
<feature type="compositionally biased region" description="Low complexity" evidence="10">
    <location>
        <begin position="1873"/>
        <end position="1885"/>
    </location>
</feature>
<organism evidence="13 14">
    <name type="scientific">Morchella conica CCBAS932</name>
    <dbReference type="NCBI Taxonomy" id="1392247"/>
    <lineage>
        <taxon>Eukaryota</taxon>
        <taxon>Fungi</taxon>
        <taxon>Dikarya</taxon>
        <taxon>Ascomycota</taxon>
        <taxon>Pezizomycotina</taxon>
        <taxon>Pezizomycetes</taxon>
        <taxon>Pezizales</taxon>
        <taxon>Morchellaceae</taxon>
        <taxon>Morchella</taxon>
    </lineage>
</organism>
<evidence type="ECO:0000256" key="9">
    <source>
        <dbReference type="PROSITE-ProRule" id="PRU00723"/>
    </source>
</evidence>
<dbReference type="GO" id="GO:0004386">
    <property type="term" value="F:helicase activity"/>
    <property type="evidence" value="ECO:0007669"/>
    <property type="project" value="InterPro"/>
</dbReference>
<dbReference type="GO" id="GO:0031048">
    <property type="term" value="P:regulatory ncRNA-mediated heterochromatin formation"/>
    <property type="evidence" value="ECO:0007669"/>
    <property type="project" value="TreeGrafter"/>
</dbReference>
<dbReference type="Pfam" id="PF20173">
    <property type="entry name" value="ZnF_RZ-type"/>
    <property type="match status" value="1"/>
</dbReference>
<feature type="domain" description="C3H1-type" evidence="11">
    <location>
        <begin position="34"/>
        <end position="62"/>
    </location>
</feature>
<dbReference type="PANTHER" id="PTHR10887">
    <property type="entry name" value="DNA2/NAM7 HELICASE FAMILY"/>
    <property type="match status" value="1"/>
</dbReference>
<dbReference type="InterPro" id="IPR027417">
    <property type="entry name" value="P-loop_NTPase"/>
</dbReference>
<gene>
    <name evidence="13" type="ORF">P167DRAFT_25718</name>
</gene>
<dbReference type="Gene3D" id="3.40.50.300">
    <property type="entry name" value="P-loop containing nucleotide triphosphate hydrolases"/>
    <property type="match status" value="2"/>
</dbReference>
<evidence type="ECO:0000259" key="11">
    <source>
        <dbReference type="PROSITE" id="PS50103"/>
    </source>
</evidence>
<dbReference type="Pfam" id="PF00642">
    <property type="entry name" value="zf-CCCH"/>
    <property type="match status" value="1"/>
</dbReference>
<dbReference type="Pfam" id="PF25396">
    <property type="entry name" value="ZNFX1"/>
    <property type="match status" value="1"/>
</dbReference>
<feature type="region of interest" description="Disordered" evidence="10">
    <location>
        <begin position="1873"/>
        <end position="1900"/>
    </location>
</feature>
<dbReference type="STRING" id="1392247.A0A3N4K8K0"/>
<keyword evidence="2" id="KW-0963">Cytoplasm</keyword>
<dbReference type="GO" id="GO:0005737">
    <property type="term" value="C:cytoplasm"/>
    <property type="evidence" value="ECO:0007669"/>
    <property type="project" value="UniProtKB-SubCell"/>
</dbReference>
<dbReference type="OrthoDB" id="2423195at2759"/>
<evidence type="ECO:0000259" key="12">
    <source>
        <dbReference type="PROSITE" id="PS51981"/>
    </source>
</evidence>
<dbReference type="Proteomes" id="UP000277580">
    <property type="component" value="Unassembled WGS sequence"/>
</dbReference>
<keyword evidence="4" id="KW-0677">Repeat</keyword>
<dbReference type="PANTHER" id="PTHR10887:SF445">
    <property type="entry name" value="NFX1-TYPE ZINC FINGER-CONTAINING PROTEIN 1"/>
    <property type="match status" value="1"/>
</dbReference>
<evidence type="ECO:0000256" key="2">
    <source>
        <dbReference type="ARBA" id="ARBA00022490"/>
    </source>
</evidence>
<dbReference type="CDD" id="cd17936">
    <property type="entry name" value="EEXXEc_NFX1"/>
    <property type="match status" value="1"/>
</dbReference>
<keyword evidence="8" id="KW-0391">Immunity</keyword>
<evidence type="ECO:0008006" key="15">
    <source>
        <dbReference type="Google" id="ProtNLM"/>
    </source>
</evidence>
<protein>
    <recommendedName>
        <fullName evidence="15">P-loop containing nucleoside triphosphate hydrolase protein</fullName>
    </recommendedName>
</protein>
<keyword evidence="6" id="KW-0547">Nucleotide-binding</keyword>
<dbReference type="GO" id="GO:0031380">
    <property type="term" value="C:nuclear RNA-directed RNA polymerase complex"/>
    <property type="evidence" value="ECO:0007669"/>
    <property type="project" value="TreeGrafter"/>
</dbReference>
<dbReference type="Gene3D" id="2.30.30.1190">
    <property type="match status" value="1"/>
</dbReference>
<dbReference type="EMBL" id="ML119213">
    <property type="protein sequence ID" value="RPB06850.1"/>
    <property type="molecule type" value="Genomic_DNA"/>
</dbReference>
<dbReference type="InterPro" id="IPR045055">
    <property type="entry name" value="DNA2/NAM7-like"/>
</dbReference>
<evidence type="ECO:0000256" key="10">
    <source>
        <dbReference type="SAM" id="MobiDB-lite"/>
    </source>
</evidence>
<dbReference type="InterPro" id="IPR057373">
    <property type="entry name" value="ZNFX1"/>
</dbReference>
<dbReference type="Pfam" id="PF13087">
    <property type="entry name" value="AAA_12"/>
    <property type="match status" value="1"/>
</dbReference>
<evidence type="ECO:0000256" key="3">
    <source>
        <dbReference type="ARBA" id="ARBA00022723"/>
    </source>
</evidence>
<dbReference type="FunFam" id="3.40.50.300:FF:001660">
    <property type="entry name" value="NF-X1 finger and helicase protein, putative"/>
    <property type="match status" value="1"/>
</dbReference>
<dbReference type="CDD" id="cd18808">
    <property type="entry name" value="SF1_C_Upf1"/>
    <property type="match status" value="1"/>
</dbReference>
<keyword evidence="3 9" id="KW-0479">Metal-binding</keyword>
<dbReference type="PROSITE" id="PS51981">
    <property type="entry name" value="ZF_RZ"/>
    <property type="match status" value="1"/>
</dbReference>
<evidence type="ECO:0000256" key="7">
    <source>
        <dbReference type="ARBA" id="ARBA00022833"/>
    </source>
</evidence>
<dbReference type="InterPro" id="IPR036855">
    <property type="entry name" value="Znf_CCCH_sf"/>
</dbReference>
<dbReference type="CDD" id="cd06008">
    <property type="entry name" value="NF-X1-zinc-finger"/>
    <property type="match status" value="1"/>
</dbReference>
<dbReference type="InterPro" id="IPR041679">
    <property type="entry name" value="DNA2/NAM7-like_C"/>
</dbReference>
<dbReference type="GO" id="GO:0008270">
    <property type="term" value="F:zinc ion binding"/>
    <property type="evidence" value="ECO:0007669"/>
    <property type="project" value="UniProtKB-KW"/>
</dbReference>
<dbReference type="InterPro" id="IPR000571">
    <property type="entry name" value="Znf_CCCH"/>
</dbReference>
<reference evidence="13 14" key="1">
    <citation type="journal article" date="2018" name="Nat. Ecol. Evol.">
        <title>Pezizomycetes genomes reveal the molecular basis of ectomycorrhizal truffle lifestyle.</title>
        <authorList>
            <person name="Murat C."/>
            <person name="Payen T."/>
            <person name="Noel B."/>
            <person name="Kuo A."/>
            <person name="Morin E."/>
            <person name="Chen J."/>
            <person name="Kohler A."/>
            <person name="Krizsan K."/>
            <person name="Balestrini R."/>
            <person name="Da Silva C."/>
            <person name="Montanini B."/>
            <person name="Hainaut M."/>
            <person name="Levati E."/>
            <person name="Barry K.W."/>
            <person name="Belfiori B."/>
            <person name="Cichocki N."/>
            <person name="Clum A."/>
            <person name="Dockter R.B."/>
            <person name="Fauchery L."/>
            <person name="Guy J."/>
            <person name="Iotti M."/>
            <person name="Le Tacon F."/>
            <person name="Lindquist E.A."/>
            <person name="Lipzen A."/>
            <person name="Malagnac F."/>
            <person name="Mello A."/>
            <person name="Molinier V."/>
            <person name="Miyauchi S."/>
            <person name="Poulain J."/>
            <person name="Riccioni C."/>
            <person name="Rubini A."/>
            <person name="Sitrit Y."/>
            <person name="Splivallo R."/>
            <person name="Traeger S."/>
            <person name="Wang M."/>
            <person name="Zifcakova L."/>
            <person name="Wipf D."/>
            <person name="Zambonelli A."/>
            <person name="Paolocci F."/>
            <person name="Nowrousian M."/>
            <person name="Ottonello S."/>
            <person name="Baldrian P."/>
            <person name="Spatafora J.W."/>
            <person name="Henrissat B."/>
            <person name="Nagy L.G."/>
            <person name="Aury J.M."/>
            <person name="Wincker P."/>
            <person name="Grigoriev I.V."/>
            <person name="Bonfante P."/>
            <person name="Martin F.M."/>
        </authorList>
    </citation>
    <scope>NUCLEOTIDE SEQUENCE [LARGE SCALE GENOMIC DNA]</scope>
    <source>
        <strain evidence="13 14">CCBAS932</strain>
    </source>
</reference>
<feature type="zinc finger region" description="C3H1-type" evidence="9">
    <location>
        <begin position="4"/>
        <end position="31"/>
    </location>
</feature>
<dbReference type="InterPro" id="IPR046439">
    <property type="entry name" value="ZF_RZ_dom"/>
</dbReference>
<accession>A0A3N4K8K0</accession>
<sequence>MASSSKQKICNQFSRTGTCTFPNCRYTHNSTGPPPPKAPCNYFLARGQCRFGDACKFSHDTSVTRPPEDPTSAISLYKGWSQLLGSRTSARTARGLLSDLTVDQMERFLVDAHKILEIGTSESVQQLIGDLGSERGLRRILQLVESNFALGYSLSGLGFKRHCLVFLKVVAHEEMRASLVLEKEVGTIFNFIYGPGGRRGIDFFTRVADQLERLAETDTREELEGALLPTATALFNTLNLNDAAAVQEQFKKIANTLITLSTRHGDLGGPFNYTYRCVQEELNRIKVLLQMADTIPSASSRMRVASHAPLQSFARHSVDLPGELSREGPRHDNDHADISKIKILPSSQEISSHRNEFLPQRALEYPHHLEGIARVLDFQFRLLREDTAGQIREAVRAVQDGWAELVEEGGKGKQKGRNSGVRTLLYRNAVIERIKCSQRDGLVLNTTFDQPSKVQALTDKARKEWWAKSKYLQVGSLLCLVDNFKRSTFLVVCERTANIADNKKNKSVPSHLEVEEGIQDLGSNKQRAMITLRFAGTVSEVDIENVFKDVDSREETTQVLVEFPGLLFTSFDPVLKCLQQASKTGNVPFPKWLAPSPVYEYASEPGSKEVDVAPPLYMTKPGVSLDLRSITGEGLPLSYSVGQEFNMVNLRQRTTLDHGQCEALIASLSRELALIQGPPGTGKSYLGIQIVKVLLDNREKTNIGPIICVCYTNHALDQFLENLLADKITNIVRIGSRSKSEAVAALSLQNVSQRADRTRLERYQVAKARESILAIESSIEEACGQLLNPKDPKILKEFLEEHHPTAFTELFSNEPDEDGWVRKRGRRGGRSGTGEILGDWIAGRGMDPNRIPRTNRPVEALLTTSVLAMSRIEKLKLLDHWYDSMKELASSKLLKGSEDHTVERLNLTRQYQEQERRCLQESHIIGVTTTGFATHSDLIRSVNAKVLICEEAAEVLEAHILSALLPTVEHAILIGDHLQLRPQIMNHDFSVENPRGGKAYGLDTSLFERTADVETYGGKKFPVASLDTQRRMHPSIASLVRNTLYPYLVDHPDTTAHPAVKGMARRMFWMDHRVLEDGADKLELIQTSHANEFEADMVVELVRHLSRQGVYKSGEIAVLSPYLRQLFVLRRKLASMFEVVVGDRDQEQLDEEMSGDEEMQPITVPVLVPSQQVKKGSLLNEVRVATVDNFQGEEAKIIIISLVRSNKEKKCGFLKTSNRINVLLSRAQDGMYIIGNAETCGPIDMWSKVITMFERGQNIDRRLELCCPRHRETPIFVAEPDDFHLFSPEGGCSERCEWRLTCGHPCLKKCHSEVLHQSTMCLEPCNRTFQHCAHICPKPCGVACGKCDERVRGVLLACGHAPPFLRCHQLQELSEIRCKQRVQRKLSACGHEIMMECHQDPDVHRCSQPCGGILQCGHPCLSRCTECTRVRNQGEEGATVISVHGPCKKPCGRKYTNCPHVCISKCHGGEACPPCKQQCEIRCEHSRCGRTCTEPCAPCAERCSWTCVHRERCEMPCAVPCDINPCSKRCEKQLDCSHQCPSVCGERCPPAEFCQECGTEEVLGRVVDLIMFEPYSEINVDTDPIIVPTCGHFYTMETYDNVVGMKNAYEIDELGNIVGPKPLDGSGGATRPEGNNEEPPDRLVVKNCPDCRSPLRDIHRYNRIVKVACLDESTRRFCTNSQANFLQIYQEVSDAQDLFQANRDEFIRRLHGTPKVRGRDEGKIPQAVQERTRRTLMLGTKIQRFVGTVSEEEQPYSKVRQMAISAQRRRNAQGNFVVDSSAVQMGFRLKSLNLLLSFRWESLWDTHLVAASFPENDSSVALLRNQMLRELRNLHGLCSDVIEECQTGRLSKYEVEARLRRAQFFGLYRLESNAQSQQQQGSNTQPNPPNTRGFDENGRQEEERSLDICDALCRRLPGTVGPLKPQIDEARRLLRGIAFYTTVTAEERRLVHLAMSAEFSSTGRWYTCANGHPFTIGNCGAPRQLTRCPECGAPIGGDHSGLAGGVNRAAEFAALDQQMGQTRI</sequence>
<name>A0A3N4K8K0_9PEZI</name>
<evidence type="ECO:0000256" key="5">
    <source>
        <dbReference type="ARBA" id="ARBA00022771"/>
    </source>
</evidence>
<dbReference type="SMART" id="SM00356">
    <property type="entry name" value="ZnF_C3H1"/>
    <property type="match status" value="2"/>
</dbReference>
<dbReference type="InterPro" id="IPR047187">
    <property type="entry name" value="SF1_C_Upf1"/>
</dbReference>
<dbReference type="InterPro" id="IPR041677">
    <property type="entry name" value="DNA2/NAM7_AAA_11"/>
</dbReference>
<evidence type="ECO:0000256" key="6">
    <source>
        <dbReference type="ARBA" id="ARBA00022806"/>
    </source>
</evidence>
<feature type="zinc finger region" description="C3H1-type" evidence="9">
    <location>
        <begin position="34"/>
        <end position="62"/>
    </location>
</feature>
<dbReference type="InterPro" id="IPR000967">
    <property type="entry name" value="Znf_NFX1"/>
</dbReference>
<feature type="domain" description="C3H1-type" evidence="11">
    <location>
        <begin position="4"/>
        <end position="31"/>
    </location>
</feature>
<proteinExistence type="predicted"/>
<keyword evidence="6" id="KW-0347">Helicase</keyword>
<keyword evidence="5 9" id="KW-0863">Zinc-finger</keyword>
<comment type="subcellular location">
    <subcellularLocation>
        <location evidence="1">Cytoplasm</location>
    </subcellularLocation>
</comment>
<keyword evidence="6" id="KW-0378">Hydrolase</keyword>
<feature type="region of interest" description="Disordered" evidence="10">
    <location>
        <begin position="1620"/>
        <end position="1641"/>
    </location>
</feature>